<accession>A0ACB9TBP1</accession>
<reference evidence="1" key="1">
    <citation type="submission" date="2022-04" db="EMBL/GenBank/DDBJ databases">
        <title>Chromosome-scale genome assembly of Holotrichia oblita Faldermann.</title>
        <authorList>
            <person name="Rongchong L."/>
        </authorList>
    </citation>
    <scope>NUCLEOTIDE SEQUENCE</scope>
    <source>
        <strain evidence="1">81SQS9</strain>
    </source>
</reference>
<comment type="caution">
    <text evidence="1">The sequence shown here is derived from an EMBL/GenBank/DDBJ whole genome shotgun (WGS) entry which is preliminary data.</text>
</comment>
<proteinExistence type="predicted"/>
<keyword evidence="2" id="KW-1185">Reference proteome</keyword>
<protein>
    <submittedName>
        <fullName evidence="1">Transposase is4</fullName>
    </submittedName>
</protein>
<organism evidence="1 2">
    <name type="scientific">Holotrichia oblita</name>
    <name type="common">Chafer beetle</name>
    <dbReference type="NCBI Taxonomy" id="644536"/>
    <lineage>
        <taxon>Eukaryota</taxon>
        <taxon>Metazoa</taxon>
        <taxon>Ecdysozoa</taxon>
        <taxon>Arthropoda</taxon>
        <taxon>Hexapoda</taxon>
        <taxon>Insecta</taxon>
        <taxon>Pterygota</taxon>
        <taxon>Neoptera</taxon>
        <taxon>Endopterygota</taxon>
        <taxon>Coleoptera</taxon>
        <taxon>Polyphaga</taxon>
        <taxon>Scarabaeiformia</taxon>
        <taxon>Scarabaeidae</taxon>
        <taxon>Melolonthinae</taxon>
        <taxon>Holotrichia</taxon>
    </lineage>
</organism>
<evidence type="ECO:0000313" key="2">
    <source>
        <dbReference type="Proteomes" id="UP001056778"/>
    </source>
</evidence>
<gene>
    <name evidence="1" type="ORF">MML48_3g00003011</name>
</gene>
<evidence type="ECO:0000313" key="1">
    <source>
        <dbReference type="EMBL" id="KAI4464225.1"/>
    </source>
</evidence>
<dbReference type="EMBL" id="CM043017">
    <property type="protein sequence ID" value="KAI4464225.1"/>
    <property type="molecule type" value="Genomic_DNA"/>
</dbReference>
<name>A0ACB9TBP1_HOLOL</name>
<dbReference type="Proteomes" id="UP001056778">
    <property type="component" value="Chromosome 3"/>
</dbReference>
<sequence>MELSNSEENYRCRSSNALRKSASSIGFTAGLSNLTLRESRSFTGALEELRACSRSTNVCDSDQDSPVRLEKVSIRDNDGVENGYVTKEVMSNQVYLVKDEMLTYREAHNEFEEVCVAISKDVLRELEGETSIDDCIQNQELENAVLVGNIAEFRGVATGPIVQQPDQTNVKREPNKSILNTKQVLKKPKQIPSGPNAMARDRFFKLRKHLHFVNVHERPPENTDRLWKVRPLYDVLRNRMSELTLETALCVDEQMIPFKGRLNIKQYVKAKPNPWGFKLFALCGTSGIMYDFVIYQGSTTELNPDQQDVFGLGAAVVLKLAERISEPNIQLYFF</sequence>